<comment type="caution">
    <text evidence="7">The sequence shown here is derived from an EMBL/GenBank/DDBJ whole genome shotgun (WGS) entry which is preliminary data.</text>
</comment>
<name>A0ABP6MBX7_9ACTN</name>
<dbReference type="PROSITE" id="PS00099">
    <property type="entry name" value="THIOLASE_3"/>
    <property type="match status" value="1"/>
</dbReference>
<evidence type="ECO:0000313" key="8">
    <source>
        <dbReference type="Proteomes" id="UP001501637"/>
    </source>
</evidence>
<dbReference type="PIRSF" id="PIRSF000429">
    <property type="entry name" value="Ac-CoA_Ac_transf"/>
    <property type="match status" value="1"/>
</dbReference>
<dbReference type="InterPro" id="IPR016039">
    <property type="entry name" value="Thiolase-like"/>
</dbReference>
<comment type="similarity">
    <text evidence="1 4">Belongs to the thiolase-like superfamily. Thiolase family.</text>
</comment>
<feature type="domain" description="Thiolase N-terminal" evidence="5">
    <location>
        <begin position="6"/>
        <end position="230"/>
    </location>
</feature>
<dbReference type="Gene3D" id="3.40.47.10">
    <property type="match status" value="2"/>
</dbReference>
<dbReference type="InterPro" id="IPR020613">
    <property type="entry name" value="Thiolase_CS"/>
</dbReference>
<dbReference type="InterPro" id="IPR002155">
    <property type="entry name" value="Thiolase"/>
</dbReference>
<sequence>MTTEAYVYDAIRTPRGRGKANGALHGTKPIDLVVGLIHEIRARFPDLDPAAVDDIVLGVVGPVGDQGSDIARIAAIAAGLPDTVAGVQENRFCASGLEAVNMAAMKVRSGWEDLVLAGGVESMSRVPMASDGGAWFADPMTNYETGFVPQGIGADLIATVEGYSRRDVDEYAALSQERAAAAWKDNRFEKSVVPVKDRSGLVVLDHDEYMRPGTTADSLAKLKPSFKDIGDLGGFDAVALQKYHWVEKIDHVHHAGNSSGIVDGAALVAIGTKEVGERYGLAPRARIVSAAVSGSEPTIMLTGPAPAARKALAKAGLTIDDIDLVEINEAFAAVVLRFVKDMGLSLDKVNVNGGAIALGHPLGATGAMILGTLVDELERRDLRYGLATLCVGGGMGIATIVERV</sequence>
<reference evidence="8" key="1">
    <citation type="journal article" date="2019" name="Int. J. Syst. Evol. Microbiol.">
        <title>The Global Catalogue of Microorganisms (GCM) 10K type strain sequencing project: providing services to taxonomists for standard genome sequencing and annotation.</title>
        <authorList>
            <consortium name="The Broad Institute Genomics Platform"/>
            <consortium name="The Broad Institute Genome Sequencing Center for Infectious Disease"/>
            <person name="Wu L."/>
            <person name="Ma J."/>
        </authorList>
    </citation>
    <scope>NUCLEOTIDE SEQUENCE [LARGE SCALE GENOMIC DNA]</scope>
    <source>
        <strain evidence="8">JCM 9092</strain>
    </source>
</reference>
<evidence type="ECO:0000256" key="2">
    <source>
        <dbReference type="ARBA" id="ARBA00022679"/>
    </source>
</evidence>
<evidence type="ECO:0000259" key="6">
    <source>
        <dbReference type="Pfam" id="PF02803"/>
    </source>
</evidence>
<dbReference type="Pfam" id="PF00108">
    <property type="entry name" value="Thiolase_N"/>
    <property type="match status" value="1"/>
</dbReference>
<keyword evidence="3 4" id="KW-0012">Acyltransferase</keyword>
<evidence type="ECO:0000256" key="1">
    <source>
        <dbReference type="ARBA" id="ARBA00010982"/>
    </source>
</evidence>
<evidence type="ECO:0000313" key="7">
    <source>
        <dbReference type="EMBL" id="GAA3098933.1"/>
    </source>
</evidence>
<dbReference type="Pfam" id="PF02803">
    <property type="entry name" value="Thiolase_C"/>
    <property type="match status" value="1"/>
</dbReference>
<dbReference type="PANTHER" id="PTHR43365:SF1">
    <property type="entry name" value="ACETYL-COA C-ACYLTRANSFERASE"/>
    <property type="match status" value="1"/>
</dbReference>
<evidence type="ECO:0000256" key="4">
    <source>
        <dbReference type="RuleBase" id="RU003557"/>
    </source>
</evidence>
<proteinExistence type="inferred from homology"/>
<keyword evidence="8" id="KW-1185">Reference proteome</keyword>
<dbReference type="InterPro" id="IPR020617">
    <property type="entry name" value="Thiolase_C"/>
</dbReference>
<dbReference type="InterPro" id="IPR020610">
    <property type="entry name" value="Thiolase_AS"/>
</dbReference>
<accession>A0ABP6MBX7</accession>
<evidence type="ECO:0000256" key="3">
    <source>
        <dbReference type="ARBA" id="ARBA00023315"/>
    </source>
</evidence>
<evidence type="ECO:0000259" key="5">
    <source>
        <dbReference type="Pfam" id="PF00108"/>
    </source>
</evidence>
<dbReference type="NCBIfam" id="TIGR01930">
    <property type="entry name" value="AcCoA-C-Actrans"/>
    <property type="match status" value="1"/>
</dbReference>
<gene>
    <name evidence="7" type="ORF">GCM10010449_22800</name>
</gene>
<dbReference type="NCBIfam" id="NF006090">
    <property type="entry name" value="PRK08242.1"/>
    <property type="match status" value="1"/>
</dbReference>
<dbReference type="InterPro" id="IPR020616">
    <property type="entry name" value="Thiolase_N"/>
</dbReference>
<dbReference type="CDD" id="cd00751">
    <property type="entry name" value="thiolase"/>
    <property type="match status" value="1"/>
</dbReference>
<dbReference type="Proteomes" id="UP001501637">
    <property type="component" value="Unassembled WGS sequence"/>
</dbReference>
<protein>
    <submittedName>
        <fullName evidence="7">Acetyl-CoA C-acetyltransferase</fullName>
    </submittedName>
</protein>
<dbReference type="RefSeq" id="WP_344520522.1">
    <property type="nucleotide sequence ID" value="NZ_BAAAUG010000034.1"/>
</dbReference>
<organism evidence="7 8">
    <name type="scientific">Streptomyces rectiviolaceus</name>
    <dbReference type="NCBI Taxonomy" id="332591"/>
    <lineage>
        <taxon>Bacteria</taxon>
        <taxon>Bacillati</taxon>
        <taxon>Actinomycetota</taxon>
        <taxon>Actinomycetes</taxon>
        <taxon>Kitasatosporales</taxon>
        <taxon>Streptomycetaceae</taxon>
        <taxon>Streptomyces</taxon>
    </lineage>
</organism>
<dbReference type="EMBL" id="BAAAUG010000034">
    <property type="protein sequence ID" value="GAA3098933.1"/>
    <property type="molecule type" value="Genomic_DNA"/>
</dbReference>
<feature type="domain" description="Thiolase C-terminal" evidence="6">
    <location>
        <begin position="282"/>
        <end position="403"/>
    </location>
</feature>
<dbReference type="PANTHER" id="PTHR43365">
    <property type="entry name" value="BLR7806 PROTEIN"/>
    <property type="match status" value="1"/>
</dbReference>
<dbReference type="PROSITE" id="PS00737">
    <property type="entry name" value="THIOLASE_2"/>
    <property type="match status" value="1"/>
</dbReference>
<dbReference type="SUPFAM" id="SSF53901">
    <property type="entry name" value="Thiolase-like"/>
    <property type="match status" value="2"/>
</dbReference>
<keyword evidence="2 4" id="KW-0808">Transferase</keyword>